<dbReference type="Proteomes" id="UP000193006">
    <property type="component" value="Chromosome"/>
</dbReference>
<protein>
    <submittedName>
        <fullName evidence="1">Uncharacterized protein</fullName>
    </submittedName>
</protein>
<proteinExistence type="predicted"/>
<dbReference type="STRING" id="199441.BkAM31D_17490"/>
<dbReference type="KEGG" id="bkw:BkAM31D_17490"/>
<keyword evidence="2" id="KW-1185">Reference proteome</keyword>
<name>A0A1X9MDH7_9BACI</name>
<dbReference type="RefSeq" id="WP_066152835.1">
    <property type="nucleotide sequence ID" value="NZ_CP020814.1"/>
</dbReference>
<accession>A0A1X9MDH7</accession>
<sequence>MTRISRLSKLNAERIHSSYVNRMTASGSIQKIEHIQRIEKGENRTNHPSENQLLSYERYFNRDLVATNQPNQSFVDYQKQDNQLEKIVSHFVSSYNQTIVSLSSYDAHTRLKYVQTIYQLFLAYAKELKSIGIFEGSQYTLFFKPSIVKKQSYDQIYHVISIFKKSLLAQYYDIARDLSKEEHSYSTRSLNIKGLLFEKEG</sequence>
<evidence type="ECO:0000313" key="2">
    <source>
        <dbReference type="Proteomes" id="UP000193006"/>
    </source>
</evidence>
<evidence type="ECO:0000313" key="1">
    <source>
        <dbReference type="EMBL" id="ARK31487.1"/>
    </source>
</evidence>
<dbReference type="AlphaFoldDB" id="A0A1X9MDH7"/>
<gene>
    <name evidence="1" type="ORF">BkAM31D_17490</name>
</gene>
<organism evidence="1 2">
    <name type="scientific">Halalkalibacter krulwichiae</name>
    <dbReference type="NCBI Taxonomy" id="199441"/>
    <lineage>
        <taxon>Bacteria</taxon>
        <taxon>Bacillati</taxon>
        <taxon>Bacillota</taxon>
        <taxon>Bacilli</taxon>
        <taxon>Bacillales</taxon>
        <taxon>Bacillaceae</taxon>
        <taxon>Halalkalibacter</taxon>
    </lineage>
</organism>
<dbReference type="EMBL" id="CP020814">
    <property type="protein sequence ID" value="ARK31487.1"/>
    <property type="molecule type" value="Genomic_DNA"/>
</dbReference>
<reference evidence="1 2" key="1">
    <citation type="submission" date="2017-04" db="EMBL/GenBank/DDBJ databases">
        <title>Bacillus krulwichiae AM31D Genome sequencing and assembly.</title>
        <authorList>
            <person name="Krulwich T.A."/>
            <person name="Anastor L."/>
            <person name="Ehrlich R."/>
            <person name="Ehrlich G.D."/>
            <person name="Janto B."/>
        </authorList>
    </citation>
    <scope>NUCLEOTIDE SEQUENCE [LARGE SCALE GENOMIC DNA]</scope>
    <source>
        <strain evidence="1 2">AM31D</strain>
    </source>
</reference>